<dbReference type="Proteomes" id="UP000004810">
    <property type="component" value="Unassembled WGS sequence"/>
</dbReference>
<gene>
    <name evidence="2" type="ORF">WUBG_17656</name>
</gene>
<feature type="coiled-coil region" evidence="1">
    <location>
        <begin position="11"/>
        <end position="94"/>
    </location>
</feature>
<evidence type="ECO:0000313" key="2">
    <source>
        <dbReference type="EMBL" id="EJW71438.1"/>
    </source>
</evidence>
<accession>J9DP77</accession>
<protein>
    <submittedName>
        <fullName evidence="2">Uncharacterized protein</fullName>
    </submittedName>
</protein>
<name>J9DP77_WUCBA</name>
<sequence length="97" mass="11290">MRLKMDALSRINEVKKRDAGEEQAIEELQKELTIKTSQLSRVLAQVNHLENINKSQGVYGETWEHQYRMALAELESLRDENASLKQKYADNIVKLNF</sequence>
<keyword evidence="1" id="KW-0175">Coiled coil</keyword>
<dbReference type="EMBL" id="ADBV01018600">
    <property type="protein sequence ID" value="EJW71438.1"/>
    <property type="molecule type" value="Genomic_DNA"/>
</dbReference>
<dbReference type="AlphaFoldDB" id="J9DP77"/>
<evidence type="ECO:0000256" key="1">
    <source>
        <dbReference type="SAM" id="Coils"/>
    </source>
</evidence>
<evidence type="ECO:0000313" key="3">
    <source>
        <dbReference type="Proteomes" id="UP000004810"/>
    </source>
</evidence>
<proteinExistence type="predicted"/>
<organism evidence="2 3">
    <name type="scientific">Wuchereria bancrofti</name>
    <dbReference type="NCBI Taxonomy" id="6293"/>
    <lineage>
        <taxon>Eukaryota</taxon>
        <taxon>Metazoa</taxon>
        <taxon>Ecdysozoa</taxon>
        <taxon>Nematoda</taxon>
        <taxon>Chromadorea</taxon>
        <taxon>Rhabditida</taxon>
        <taxon>Spirurina</taxon>
        <taxon>Spiruromorpha</taxon>
        <taxon>Filarioidea</taxon>
        <taxon>Onchocercidae</taxon>
        <taxon>Wuchereria</taxon>
    </lineage>
</organism>
<comment type="caution">
    <text evidence="2">The sequence shown here is derived from an EMBL/GenBank/DDBJ whole genome shotgun (WGS) entry which is preliminary data.</text>
</comment>
<reference evidence="3" key="1">
    <citation type="submission" date="2012-08" db="EMBL/GenBank/DDBJ databases">
        <title>The Genome Sequence of Wuchereria bancrofti.</title>
        <authorList>
            <person name="Nutman T.B."/>
            <person name="Fink D.L."/>
            <person name="Russ C."/>
            <person name="Young S."/>
            <person name="Zeng Q."/>
            <person name="Koehrsen M."/>
            <person name="Alvarado L."/>
            <person name="Berlin A."/>
            <person name="Chapman S.B."/>
            <person name="Chen Z."/>
            <person name="Freedman E."/>
            <person name="Gellesch M."/>
            <person name="Goldberg J."/>
            <person name="Griggs A."/>
            <person name="Gujja S."/>
            <person name="Heilman E.R."/>
            <person name="Heiman D."/>
            <person name="Hepburn T."/>
            <person name="Howarth C."/>
            <person name="Jen D."/>
            <person name="Larson L."/>
            <person name="Lewis B."/>
            <person name="Mehta T."/>
            <person name="Park D."/>
            <person name="Pearson M."/>
            <person name="Roberts A."/>
            <person name="Saif S."/>
            <person name="Shea T."/>
            <person name="Shenoy N."/>
            <person name="Sisk P."/>
            <person name="Stolte C."/>
            <person name="Sykes S."/>
            <person name="Walk T."/>
            <person name="White J."/>
            <person name="Yandava C."/>
            <person name="Haas B."/>
            <person name="Henn M.R."/>
            <person name="Nusbaum C."/>
            <person name="Birren B."/>
        </authorList>
    </citation>
    <scope>NUCLEOTIDE SEQUENCE [LARGE SCALE GENOMIC DNA]</scope>
    <source>
        <strain evidence="3">NA</strain>
    </source>
</reference>